<evidence type="ECO:0000256" key="2">
    <source>
        <dbReference type="ARBA" id="ARBA00008420"/>
    </source>
</evidence>
<dbReference type="AlphaFoldDB" id="A0AAP0PN43"/>
<dbReference type="EC" id="2.7.1.12" evidence="3 9"/>
<dbReference type="PANTHER" id="PTHR43442:SF3">
    <property type="entry name" value="GLUCONOKINASE-RELATED"/>
    <property type="match status" value="1"/>
</dbReference>
<evidence type="ECO:0000256" key="4">
    <source>
        <dbReference type="ARBA" id="ARBA00022679"/>
    </source>
</evidence>
<evidence type="ECO:0000256" key="6">
    <source>
        <dbReference type="ARBA" id="ARBA00022777"/>
    </source>
</evidence>
<accession>A0AAP0PN43</accession>
<dbReference type="Gene3D" id="3.40.50.300">
    <property type="entry name" value="P-loop containing nucleotide triphosphate hydrolases"/>
    <property type="match status" value="1"/>
</dbReference>
<dbReference type="InterPro" id="IPR027417">
    <property type="entry name" value="P-loop_NTPase"/>
</dbReference>
<dbReference type="EMBL" id="JBBNAG010000003">
    <property type="protein sequence ID" value="KAK9148554.1"/>
    <property type="molecule type" value="Genomic_DNA"/>
</dbReference>
<comment type="similarity">
    <text evidence="2 9">Belongs to the gluconokinase GntK/GntV family.</text>
</comment>
<evidence type="ECO:0000313" key="10">
    <source>
        <dbReference type="EMBL" id="KAK9148554.1"/>
    </source>
</evidence>
<keyword evidence="4 9" id="KW-0808">Transferase</keyword>
<name>A0AAP0PN43_9MAGN</name>
<evidence type="ECO:0000256" key="9">
    <source>
        <dbReference type="RuleBase" id="RU363066"/>
    </source>
</evidence>
<evidence type="ECO:0000313" key="11">
    <source>
        <dbReference type="Proteomes" id="UP001419268"/>
    </source>
</evidence>
<comment type="caution">
    <text evidence="10">The sequence shown here is derived from an EMBL/GenBank/DDBJ whole genome shotgun (WGS) entry which is preliminary data.</text>
</comment>
<evidence type="ECO:0000256" key="1">
    <source>
        <dbReference type="ARBA" id="ARBA00004875"/>
    </source>
</evidence>
<sequence length="220" mass="23837">MDSWTTHFINTTTCKDTGSPPDVIVVMGVSGAGKSPSQKALGFVESWNGILGGAIGGVATGKLLANTIGCSFLDADDFHPQTNKEKMSKGIPLSEEDRMPWLETLRDMLRENLENGRKTVLGCSALKRGYRDLLRRADEAYKAGCTDGKVRFVCLNAPKEVIATRLEKRAGEGQHFMPPSLLQSQLDSLEINGDGEVIVQVDATQSPQVIVDSIRASMLI</sequence>
<dbReference type="Pfam" id="PF13671">
    <property type="entry name" value="AAA_33"/>
    <property type="match status" value="1"/>
</dbReference>
<gene>
    <name evidence="10" type="ORF">Scep_007311</name>
</gene>
<dbReference type="Proteomes" id="UP001419268">
    <property type="component" value="Unassembled WGS sequence"/>
</dbReference>
<comment type="pathway">
    <text evidence="1 9">Carbohydrate acid metabolism; D-gluconate degradation.</text>
</comment>
<evidence type="ECO:0000256" key="8">
    <source>
        <dbReference type="ARBA" id="ARBA00048090"/>
    </source>
</evidence>
<dbReference type="GO" id="GO:0005524">
    <property type="term" value="F:ATP binding"/>
    <property type="evidence" value="ECO:0007669"/>
    <property type="project" value="UniProtKB-KW"/>
</dbReference>
<reference evidence="10 11" key="1">
    <citation type="submission" date="2024-01" db="EMBL/GenBank/DDBJ databases">
        <title>Genome assemblies of Stephania.</title>
        <authorList>
            <person name="Yang L."/>
        </authorList>
    </citation>
    <scope>NUCLEOTIDE SEQUENCE [LARGE SCALE GENOMIC DNA]</scope>
    <source>
        <strain evidence="10">JXDWG</strain>
        <tissue evidence="10">Leaf</tissue>
    </source>
</reference>
<dbReference type="PANTHER" id="PTHR43442">
    <property type="entry name" value="GLUCONOKINASE-RELATED"/>
    <property type="match status" value="1"/>
</dbReference>
<dbReference type="GO" id="GO:0046316">
    <property type="term" value="F:gluconokinase activity"/>
    <property type="evidence" value="ECO:0007669"/>
    <property type="project" value="UniProtKB-EC"/>
</dbReference>
<dbReference type="CDD" id="cd02021">
    <property type="entry name" value="GntK"/>
    <property type="match status" value="1"/>
</dbReference>
<keyword evidence="5 9" id="KW-0547">Nucleotide-binding</keyword>
<dbReference type="NCBIfam" id="TIGR01313">
    <property type="entry name" value="therm_gnt_kin"/>
    <property type="match status" value="1"/>
</dbReference>
<evidence type="ECO:0000256" key="3">
    <source>
        <dbReference type="ARBA" id="ARBA00012054"/>
    </source>
</evidence>
<dbReference type="GO" id="GO:0005737">
    <property type="term" value="C:cytoplasm"/>
    <property type="evidence" value="ECO:0007669"/>
    <property type="project" value="TreeGrafter"/>
</dbReference>
<dbReference type="InterPro" id="IPR006001">
    <property type="entry name" value="Therm_gnt_kin"/>
</dbReference>
<organism evidence="10 11">
    <name type="scientific">Stephania cephalantha</name>
    <dbReference type="NCBI Taxonomy" id="152367"/>
    <lineage>
        <taxon>Eukaryota</taxon>
        <taxon>Viridiplantae</taxon>
        <taxon>Streptophyta</taxon>
        <taxon>Embryophyta</taxon>
        <taxon>Tracheophyta</taxon>
        <taxon>Spermatophyta</taxon>
        <taxon>Magnoliopsida</taxon>
        <taxon>Ranunculales</taxon>
        <taxon>Menispermaceae</taxon>
        <taxon>Menispermoideae</taxon>
        <taxon>Cissampelideae</taxon>
        <taxon>Stephania</taxon>
    </lineage>
</organism>
<proteinExistence type="inferred from homology"/>
<evidence type="ECO:0000256" key="7">
    <source>
        <dbReference type="ARBA" id="ARBA00022840"/>
    </source>
</evidence>
<keyword evidence="6 9" id="KW-0418">Kinase</keyword>
<dbReference type="SUPFAM" id="SSF52540">
    <property type="entry name" value="P-loop containing nucleoside triphosphate hydrolases"/>
    <property type="match status" value="1"/>
</dbReference>
<protein>
    <recommendedName>
        <fullName evidence="3 9">Gluconokinase</fullName>
        <ecNumber evidence="3 9">2.7.1.12</ecNumber>
    </recommendedName>
</protein>
<keyword evidence="11" id="KW-1185">Reference proteome</keyword>
<dbReference type="GO" id="GO:0005975">
    <property type="term" value="P:carbohydrate metabolic process"/>
    <property type="evidence" value="ECO:0007669"/>
    <property type="project" value="InterPro"/>
</dbReference>
<dbReference type="FunFam" id="3.40.50.300:FF:000522">
    <property type="entry name" value="Gluconokinase"/>
    <property type="match status" value="1"/>
</dbReference>
<keyword evidence="7 9" id="KW-0067">ATP-binding</keyword>
<evidence type="ECO:0000256" key="5">
    <source>
        <dbReference type="ARBA" id="ARBA00022741"/>
    </source>
</evidence>
<comment type="catalytic activity">
    <reaction evidence="8 9">
        <text>D-gluconate + ATP = 6-phospho-D-gluconate + ADP + H(+)</text>
        <dbReference type="Rhea" id="RHEA:19433"/>
        <dbReference type="ChEBI" id="CHEBI:15378"/>
        <dbReference type="ChEBI" id="CHEBI:18391"/>
        <dbReference type="ChEBI" id="CHEBI:30616"/>
        <dbReference type="ChEBI" id="CHEBI:58759"/>
        <dbReference type="ChEBI" id="CHEBI:456216"/>
        <dbReference type="EC" id="2.7.1.12"/>
    </reaction>
</comment>